<feature type="transmembrane region" description="Helical" evidence="6">
    <location>
        <begin position="191"/>
        <end position="212"/>
    </location>
</feature>
<feature type="transmembrane region" description="Helical" evidence="6">
    <location>
        <begin position="438"/>
        <end position="456"/>
    </location>
</feature>
<dbReference type="PANTHER" id="PTHR30250:SF11">
    <property type="entry name" value="O-ANTIGEN TRANSPORTER-RELATED"/>
    <property type="match status" value="1"/>
</dbReference>
<organism evidence="8">
    <name type="scientific">termite gut metagenome</name>
    <dbReference type="NCBI Taxonomy" id="433724"/>
    <lineage>
        <taxon>unclassified sequences</taxon>
        <taxon>metagenomes</taxon>
        <taxon>organismal metagenomes</taxon>
    </lineage>
</organism>
<evidence type="ECO:0000256" key="1">
    <source>
        <dbReference type="ARBA" id="ARBA00004651"/>
    </source>
</evidence>
<feature type="transmembrane region" description="Helical" evidence="6">
    <location>
        <begin position="462"/>
        <end position="480"/>
    </location>
</feature>
<evidence type="ECO:0000256" key="4">
    <source>
        <dbReference type="ARBA" id="ARBA00022989"/>
    </source>
</evidence>
<dbReference type="AlphaFoldDB" id="A0A5J4S6F7"/>
<feature type="transmembrane region" description="Helical" evidence="6">
    <location>
        <begin position="313"/>
        <end position="332"/>
    </location>
</feature>
<dbReference type="EMBL" id="SNRY01000418">
    <property type="protein sequence ID" value="KAA6340998.1"/>
    <property type="molecule type" value="Genomic_DNA"/>
</dbReference>
<feature type="transmembrane region" description="Helical" evidence="6">
    <location>
        <begin position="45"/>
        <end position="64"/>
    </location>
</feature>
<dbReference type="InterPro" id="IPR002528">
    <property type="entry name" value="MATE_fam"/>
</dbReference>
<proteinExistence type="predicted"/>
<feature type="transmembrane region" description="Helical" evidence="6">
    <location>
        <begin position="120"/>
        <end position="141"/>
    </location>
</feature>
<feature type="transmembrane region" description="Helical" evidence="6">
    <location>
        <begin position="344"/>
        <end position="367"/>
    </location>
</feature>
<comment type="subcellular location">
    <subcellularLocation>
        <location evidence="1">Cell membrane</location>
        <topology evidence="1">Multi-pass membrane protein</topology>
    </subcellularLocation>
</comment>
<feature type="transmembrane region" description="Helical" evidence="6">
    <location>
        <begin position="85"/>
        <end position="108"/>
    </location>
</feature>
<evidence type="ECO:0000256" key="6">
    <source>
        <dbReference type="SAM" id="Phobius"/>
    </source>
</evidence>
<comment type="caution">
    <text evidence="8">The sequence shown here is derived from an EMBL/GenBank/DDBJ whole genome shotgun (WGS) entry which is preliminary data.</text>
</comment>
<accession>A0A5J4S6F7</accession>
<sequence length="493" mass="56204">MAGLKSLAKDTAIYGVSSIVGRFLNYLLVPLYTATFTTESGGYGVVTHIYAIIAFLLILLVYGMETGFFRFANKGEEDEQTVYSTILLSVGSTSLLFIALCFIFLPSISSFLGYANNPEFIGMMAIVVALDAFQCIPFAYLRHKKRPVKFAAVKLLFIVSNILLNLFFLVWCPWLNRHCPETISWFYNPAYGVGYVFIANLICTSLQMLCFIPELRGFRYRYNAKLMKRIWNYSFPILILGLVGILNQTIDKIIFPFLFDDPNEAKVQLGIYGAAAKIAMIMAMFTQAFRYAYEPFVFGKNKEGDNRPMYASAMKFFIIFALLAFLVVMFYMDILRYIIRNSDYWPGLKVVPIVMIAEIFMGVYFNLSFWYKLIDQTRWGAYFSLIGCVLIVMLNVVFVPKYGYMACAYAGLIGYAGITVLSYFVGQKKYPINYDLKSIGIYILLAAGLYAIAEFVVLENMVIRLSFRTLLLLVFVIYIIKKDLSLKRILPTL</sequence>
<keyword evidence="3 6" id="KW-0812">Transmembrane</keyword>
<evidence type="ECO:0000256" key="5">
    <source>
        <dbReference type="ARBA" id="ARBA00023136"/>
    </source>
</evidence>
<dbReference type="Pfam" id="PF13440">
    <property type="entry name" value="Polysacc_synt_3"/>
    <property type="match status" value="1"/>
</dbReference>
<dbReference type="PANTHER" id="PTHR30250">
    <property type="entry name" value="PST FAMILY PREDICTED COLANIC ACID TRANSPORTER"/>
    <property type="match status" value="1"/>
</dbReference>
<dbReference type="GO" id="GO:0005886">
    <property type="term" value="C:plasma membrane"/>
    <property type="evidence" value="ECO:0007669"/>
    <property type="project" value="UniProtKB-SubCell"/>
</dbReference>
<feature type="transmembrane region" description="Helical" evidence="6">
    <location>
        <begin position="403"/>
        <end position="426"/>
    </location>
</feature>
<name>A0A5J4S6F7_9ZZZZ</name>
<evidence type="ECO:0000313" key="7">
    <source>
        <dbReference type="EMBL" id="KAA6340998.1"/>
    </source>
</evidence>
<evidence type="ECO:0000256" key="3">
    <source>
        <dbReference type="ARBA" id="ARBA00022692"/>
    </source>
</evidence>
<dbReference type="EMBL" id="SNRY01000418">
    <property type="protein sequence ID" value="KAA6341005.1"/>
    <property type="molecule type" value="Genomic_DNA"/>
</dbReference>
<feature type="transmembrane region" description="Helical" evidence="6">
    <location>
        <begin position="270"/>
        <end position="293"/>
    </location>
</feature>
<feature type="transmembrane region" description="Helical" evidence="6">
    <location>
        <begin position="153"/>
        <end position="171"/>
    </location>
</feature>
<protein>
    <submittedName>
        <fullName evidence="8">Uncharacterized protein</fullName>
    </submittedName>
</protein>
<keyword evidence="2" id="KW-1003">Cell membrane</keyword>
<keyword evidence="4 6" id="KW-1133">Transmembrane helix</keyword>
<dbReference type="InterPro" id="IPR050833">
    <property type="entry name" value="Poly_Biosynth_Transport"/>
</dbReference>
<feature type="transmembrane region" description="Helical" evidence="6">
    <location>
        <begin position="379"/>
        <end position="397"/>
    </location>
</feature>
<feature type="transmembrane region" description="Helical" evidence="6">
    <location>
        <begin position="233"/>
        <end position="250"/>
    </location>
</feature>
<evidence type="ECO:0000256" key="2">
    <source>
        <dbReference type="ARBA" id="ARBA00022475"/>
    </source>
</evidence>
<keyword evidence="5 6" id="KW-0472">Membrane</keyword>
<reference evidence="8" key="1">
    <citation type="submission" date="2019-03" db="EMBL/GenBank/DDBJ databases">
        <title>Single cell metagenomics reveals metabolic interactions within the superorganism composed of flagellate Streblomastix strix and complex community of Bacteroidetes bacteria on its surface.</title>
        <authorList>
            <person name="Treitli S.C."/>
            <person name="Kolisko M."/>
            <person name="Husnik F."/>
            <person name="Keeling P."/>
            <person name="Hampl V."/>
        </authorList>
    </citation>
    <scope>NUCLEOTIDE SEQUENCE</scope>
    <source>
        <strain evidence="8">STM</strain>
    </source>
</reference>
<gene>
    <name evidence="7" type="ORF">EZS27_011163</name>
    <name evidence="8" type="ORF">EZS27_011170</name>
</gene>
<feature type="transmembrane region" description="Helical" evidence="6">
    <location>
        <begin position="12"/>
        <end position="33"/>
    </location>
</feature>
<evidence type="ECO:0000313" key="8">
    <source>
        <dbReference type="EMBL" id="KAA6341005.1"/>
    </source>
</evidence>
<dbReference type="Pfam" id="PF01554">
    <property type="entry name" value="MatE"/>
    <property type="match status" value="1"/>
</dbReference>